<dbReference type="InterPro" id="IPR050440">
    <property type="entry name" value="Laminin/Netrin_ECM"/>
</dbReference>
<dbReference type="GO" id="GO:0009888">
    <property type="term" value="P:tissue development"/>
    <property type="evidence" value="ECO:0007669"/>
    <property type="project" value="TreeGrafter"/>
</dbReference>
<dbReference type="PANTHER" id="PTHR10574">
    <property type="entry name" value="NETRIN/LAMININ-RELATED"/>
    <property type="match status" value="1"/>
</dbReference>
<dbReference type="Proteomes" id="UP001148018">
    <property type="component" value="Unassembled WGS sequence"/>
</dbReference>
<feature type="domain" description="Laminin EGF-like" evidence="10">
    <location>
        <begin position="344"/>
        <end position="390"/>
    </location>
</feature>
<dbReference type="SUPFAM" id="SSF57196">
    <property type="entry name" value="EGF/Laminin"/>
    <property type="match status" value="2"/>
</dbReference>
<dbReference type="FunFam" id="2.10.25.10:FF:000094">
    <property type="entry name" value="Laminin subunit alpha-2"/>
    <property type="match status" value="1"/>
</dbReference>
<feature type="non-terminal residue" evidence="12">
    <location>
        <position position="468"/>
    </location>
</feature>
<evidence type="ECO:0000256" key="3">
    <source>
        <dbReference type="ARBA" id="ARBA00022729"/>
    </source>
</evidence>
<comment type="caution">
    <text evidence="12">The sequence shown here is derived from an EMBL/GenBank/DDBJ whole genome shotgun (WGS) entry which is preliminary data.</text>
</comment>
<dbReference type="GO" id="GO:0005576">
    <property type="term" value="C:extracellular region"/>
    <property type="evidence" value="ECO:0007669"/>
    <property type="project" value="UniProtKB-SubCell"/>
</dbReference>
<evidence type="ECO:0000256" key="2">
    <source>
        <dbReference type="ARBA" id="ARBA00022525"/>
    </source>
</evidence>
<keyword evidence="2" id="KW-0964">Secreted</keyword>
<evidence type="ECO:0000313" key="12">
    <source>
        <dbReference type="EMBL" id="KAJ3604809.1"/>
    </source>
</evidence>
<dbReference type="PROSITE" id="PS50027">
    <property type="entry name" value="EGF_LAM_2"/>
    <property type="match status" value="1"/>
</dbReference>
<evidence type="ECO:0000256" key="4">
    <source>
        <dbReference type="ARBA" id="ARBA00022737"/>
    </source>
</evidence>
<evidence type="ECO:0000259" key="10">
    <source>
        <dbReference type="PROSITE" id="PS50027"/>
    </source>
</evidence>
<feature type="region of interest" description="Disordered" evidence="9">
    <location>
        <begin position="1"/>
        <end position="46"/>
    </location>
</feature>
<dbReference type="EMBL" id="JANIIK010000043">
    <property type="protein sequence ID" value="KAJ3604809.1"/>
    <property type="molecule type" value="Genomic_DNA"/>
</dbReference>
<dbReference type="OrthoDB" id="430826at2759"/>
<dbReference type="GO" id="GO:0009887">
    <property type="term" value="P:animal organ morphogenesis"/>
    <property type="evidence" value="ECO:0007669"/>
    <property type="project" value="TreeGrafter"/>
</dbReference>
<evidence type="ECO:0000256" key="1">
    <source>
        <dbReference type="ARBA" id="ARBA00004613"/>
    </source>
</evidence>
<evidence type="ECO:0000256" key="7">
    <source>
        <dbReference type="ARBA" id="ARBA00023292"/>
    </source>
</evidence>
<organism evidence="12 13">
    <name type="scientific">Muraenolepis orangiensis</name>
    <name type="common">Patagonian moray cod</name>
    <dbReference type="NCBI Taxonomy" id="630683"/>
    <lineage>
        <taxon>Eukaryota</taxon>
        <taxon>Metazoa</taxon>
        <taxon>Chordata</taxon>
        <taxon>Craniata</taxon>
        <taxon>Vertebrata</taxon>
        <taxon>Euteleostomi</taxon>
        <taxon>Actinopterygii</taxon>
        <taxon>Neopterygii</taxon>
        <taxon>Teleostei</taxon>
        <taxon>Neoteleostei</taxon>
        <taxon>Acanthomorphata</taxon>
        <taxon>Zeiogadaria</taxon>
        <taxon>Gadariae</taxon>
        <taxon>Gadiformes</taxon>
        <taxon>Muraenolepidoidei</taxon>
        <taxon>Muraenolepididae</taxon>
        <taxon>Muraenolepis</taxon>
    </lineage>
</organism>
<dbReference type="CDD" id="cd00055">
    <property type="entry name" value="EGF_Lam"/>
    <property type="match status" value="3"/>
</dbReference>
<evidence type="ECO:0000256" key="6">
    <source>
        <dbReference type="ARBA" id="ARBA00023180"/>
    </source>
</evidence>
<evidence type="ECO:0000313" key="13">
    <source>
        <dbReference type="Proteomes" id="UP001148018"/>
    </source>
</evidence>
<comment type="caution">
    <text evidence="8">Lacks conserved residue(s) required for the propagation of feature annotation.</text>
</comment>
<sequence length="468" mass="49799">SAEKEGTQSGGHRGSEGSRSTGGGGKTEKGRQNKPGGAMDTCYDDSDGGGRPSRCMPGFENAAFNRTVLASNACGAPPEDYCMQTGSTRLCHRCDAFDPASSHGAGLLTDFHTSRKAFEITYVRLKFHTSRPESFAIYKRLERGGAWLPYQYYSGSCLKTYGRDPRGFLRAGQDERAAACTDEFSDISPLTGGNVAFSTLEGRPSLLDSTSVAPSPLNTFGDEFFKDSKVLRSYFYAISDFSVGGSNETGHGTAKNLRSTFVRRGRLKPSSKDQSGSLACVCQHHTAGVDCQLCLPFYQDRPWARATGDAAHECLSEDNTHGPLCESCRENHYRASPHDACLPCNCNVDGSEDLRCDAEGVCVCRATVTGAKCDTCQAGFHSLGPGGCRPCQCDARGSVGDCSPVDGSCQCKPNVEGQACDSPAGCQACFCFGHSLACSASTQHGAINITSHFHQGISSTGAFNYSQP</sequence>
<dbReference type="Pfam" id="PF00053">
    <property type="entry name" value="EGF_laminin"/>
    <property type="match status" value="4"/>
</dbReference>
<keyword evidence="3" id="KW-0732">Signal</keyword>
<dbReference type="PANTHER" id="PTHR10574:SF240">
    <property type="entry name" value="LAMININ SUBUNIT GAMMA-3"/>
    <property type="match status" value="1"/>
</dbReference>
<keyword evidence="6" id="KW-0325">Glycoprotein</keyword>
<feature type="disulfide bond" evidence="8">
    <location>
        <begin position="344"/>
        <end position="356"/>
    </location>
</feature>
<dbReference type="PROSITE" id="PS01248">
    <property type="entry name" value="EGF_LAM_1"/>
    <property type="match status" value="1"/>
</dbReference>
<gene>
    <name evidence="12" type="ORF">NHX12_026861</name>
</gene>
<evidence type="ECO:0000256" key="8">
    <source>
        <dbReference type="PROSITE-ProRule" id="PRU00460"/>
    </source>
</evidence>
<keyword evidence="13" id="KW-1185">Reference proteome</keyword>
<dbReference type="Pfam" id="PF00055">
    <property type="entry name" value="Laminin_N"/>
    <property type="match status" value="2"/>
</dbReference>
<dbReference type="PROSITE" id="PS51117">
    <property type="entry name" value="LAMININ_NTER"/>
    <property type="match status" value="1"/>
</dbReference>
<dbReference type="GO" id="GO:0007411">
    <property type="term" value="P:axon guidance"/>
    <property type="evidence" value="ECO:0007669"/>
    <property type="project" value="TreeGrafter"/>
</dbReference>
<dbReference type="Gene3D" id="2.170.300.10">
    <property type="entry name" value="Tie2 ligand-binding domain superfamily"/>
    <property type="match status" value="1"/>
</dbReference>
<reference evidence="12" key="1">
    <citation type="submission" date="2022-07" db="EMBL/GenBank/DDBJ databases">
        <title>Chromosome-level genome of Muraenolepis orangiensis.</title>
        <authorList>
            <person name="Kim J."/>
        </authorList>
    </citation>
    <scope>NUCLEOTIDE SEQUENCE</scope>
    <source>
        <strain evidence="12">KU_S4_2022</strain>
        <tissue evidence="12">Muscle</tissue>
    </source>
</reference>
<dbReference type="Gene3D" id="2.60.120.260">
    <property type="entry name" value="Galactose-binding domain-like"/>
    <property type="match status" value="1"/>
</dbReference>
<keyword evidence="5 8" id="KW-1015">Disulfide bond</keyword>
<dbReference type="AlphaFoldDB" id="A0A9Q0INA0"/>
<dbReference type="InterPro" id="IPR002049">
    <property type="entry name" value="LE_dom"/>
</dbReference>
<dbReference type="PRINTS" id="PR00011">
    <property type="entry name" value="EGFLAMININ"/>
</dbReference>
<dbReference type="SMART" id="SM00180">
    <property type="entry name" value="EGF_Lam"/>
    <property type="match status" value="3"/>
</dbReference>
<protein>
    <submittedName>
        <fullName evidence="12">Uncharacterized protein</fullName>
    </submittedName>
</protein>
<comment type="subcellular location">
    <subcellularLocation>
        <location evidence="1">Secreted</location>
    </subcellularLocation>
</comment>
<accession>A0A9Q0INA0</accession>
<dbReference type="SMART" id="SM00136">
    <property type="entry name" value="LamNT"/>
    <property type="match status" value="1"/>
</dbReference>
<dbReference type="InterPro" id="IPR008211">
    <property type="entry name" value="Laminin_N"/>
</dbReference>
<dbReference type="GO" id="GO:0005604">
    <property type="term" value="C:basement membrane"/>
    <property type="evidence" value="ECO:0007669"/>
    <property type="project" value="TreeGrafter"/>
</dbReference>
<evidence type="ECO:0000259" key="11">
    <source>
        <dbReference type="PROSITE" id="PS51117"/>
    </source>
</evidence>
<keyword evidence="4" id="KW-0677">Repeat</keyword>
<proteinExistence type="predicted"/>
<feature type="domain" description="Laminin N-terminal" evidence="11">
    <location>
        <begin position="51"/>
        <end position="246"/>
    </location>
</feature>
<keyword evidence="7 8" id="KW-0424">Laminin EGF-like domain</keyword>
<name>A0A9Q0INA0_9TELE</name>
<feature type="disulfide bond" evidence="8">
    <location>
        <begin position="364"/>
        <end position="373"/>
    </location>
</feature>
<evidence type="ECO:0000256" key="5">
    <source>
        <dbReference type="ARBA" id="ARBA00023157"/>
    </source>
</evidence>
<dbReference type="Gene3D" id="2.10.25.10">
    <property type="entry name" value="Laminin"/>
    <property type="match status" value="1"/>
</dbReference>
<evidence type="ECO:0000256" key="9">
    <source>
        <dbReference type="SAM" id="MobiDB-lite"/>
    </source>
</evidence>